<proteinExistence type="predicted"/>
<feature type="region of interest" description="Disordered" evidence="1">
    <location>
        <begin position="214"/>
        <end position="246"/>
    </location>
</feature>
<evidence type="ECO:0000313" key="2">
    <source>
        <dbReference type="EMBL" id="KAF2589930.1"/>
    </source>
</evidence>
<reference evidence="2" key="1">
    <citation type="submission" date="2019-12" db="EMBL/GenBank/DDBJ databases">
        <title>Genome sequencing and annotation of Brassica cretica.</title>
        <authorList>
            <person name="Studholme D.J."/>
            <person name="Sarris P.F."/>
        </authorList>
    </citation>
    <scope>NUCLEOTIDE SEQUENCE</scope>
    <source>
        <strain evidence="2">PFS-102/07</strain>
        <tissue evidence="2">Leaf</tissue>
    </source>
</reference>
<dbReference type="AlphaFoldDB" id="A0A8S9K4W8"/>
<gene>
    <name evidence="2" type="ORF">F2Q70_00041900</name>
</gene>
<accession>A0A8S9K4W8</accession>
<evidence type="ECO:0000256" key="1">
    <source>
        <dbReference type="SAM" id="MobiDB-lite"/>
    </source>
</evidence>
<dbReference type="EMBL" id="QGKY02000190">
    <property type="protein sequence ID" value="KAF2589930.1"/>
    <property type="molecule type" value="Genomic_DNA"/>
</dbReference>
<feature type="region of interest" description="Disordered" evidence="1">
    <location>
        <begin position="20"/>
        <end position="109"/>
    </location>
</feature>
<comment type="caution">
    <text evidence="2">The sequence shown here is derived from an EMBL/GenBank/DDBJ whole genome shotgun (WGS) entry which is preliminary data.</text>
</comment>
<organism evidence="2">
    <name type="scientific">Brassica cretica</name>
    <name type="common">Mustard</name>
    <dbReference type="NCBI Taxonomy" id="69181"/>
    <lineage>
        <taxon>Eukaryota</taxon>
        <taxon>Viridiplantae</taxon>
        <taxon>Streptophyta</taxon>
        <taxon>Embryophyta</taxon>
        <taxon>Tracheophyta</taxon>
        <taxon>Spermatophyta</taxon>
        <taxon>Magnoliopsida</taxon>
        <taxon>eudicotyledons</taxon>
        <taxon>Gunneridae</taxon>
        <taxon>Pentapetalae</taxon>
        <taxon>rosids</taxon>
        <taxon>malvids</taxon>
        <taxon>Brassicales</taxon>
        <taxon>Brassicaceae</taxon>
        <taxon>Brassiceae</taxon>
        <taxon>Brassica</taxon>
    </lineage>
</organism>
<feature type="compositionally biased region" description="Polar residues" evidence="1">
    <location>
        <begin position="214"/>
        <end position="243"/>
    </location>
</feature>
<feature type="compositionally biased region" description="Low complexity" evidence="1">
    <location>
        <begin position="32"/>
        <end position="44"/>
    </location>
</feature>
<sequence length="380" mass="39802">MKFEVRLEILGHLIFCRRAGDSSGADEDSGDDVNTSSSSSSIGDESGEEEISRGDNGGEESDDSGEIVNGGEESDESGEIVNGDGGGGSEVLTGTESSGSFQDPVSSPTFKASPELLHLCKMDSLMPSSSRSLQHTKELPSSPSISSILFGEDALTVRAPLREQPPSSTTKFKNCSAPPGGLIHGMATRIWEVLATSKEVDAASTHSALLQNTASTTATFSPSGDEQDLNKSPTTPKQSTESATLIDEDNNMCLVLSSVNTTDPRCDRNKLDATAGLEVSDPTNEIDSSKEAAEIASVNDIVSVASSHAVNLPLDKVFASSPPIFVTGPGTAGASFTSDDDLIHRTRGDKLIKPSLKGTEFEWTLVGGRGKRGRGRGPKH</sequence>
<protein>
    <submittedName>
        <fullName evidence="2">Uncharacterized protein</fullName>
    </submittedName>
</protein>
<feature type="compositionally biased region" description="Polar residues" evidence="1">
    <location>
        <begin position="92"/>
        <end position="109"/>
    </location>
</feature>
<name>A0A8S9K4W8_BRACR</name>